<evidence type="ECO:0000313" key="1">
    <source>
        <dbReference type="EMBL" id="KAG5615210.1"/>
    </source>
</evidence>
<comment type="caution">
    <text evidence="1">The sequence shown here is derived from an EMBL/GenBank/DDBJ whole genome shotgun (WGS) entry which is preliminary data.</text>
</comment>
<gene>
    <name evidence="1" type="ORF">H5410_015034</name>
</gene>
<proteinExistence type="predicted"/>
<accession>A0A9J5ZT56</accession>
<sequence>MHSSRKSICRMKASLLLTPFTLSKSNGYKKLNLVLSKRRRIEKTHFQLGEDEILLSLSLPKPSPNLTENIQKVLFYSGN</sequence>
<protein>
    <submittedName>
        <fullName evidence="1">Uncharacterized protein</fullName>
    </submittedName>
</protein>
<reference evidence="1 2" key="1">
    <citation type="submission" date="2020-09" db="EMBL/GenBank/DDBJ databases">
        <title>De no assembly of potato wild relative species, Solanum commersonii.</title>
        <authorList>
            <person name="Cho K."/>
        </authorList>
    </citation>
    <scope>NUCLEOTIDE SEQUENCE [LARGE SCALE GENOMIC DNA]</scope>
    <source>
        <strain evidence="1">LZ3.2</strain>
        <tissue evidence="1">Leaf</tissue>
    </source>
</reference>
<name>A0A9J5ZT56_SOLCO</name>
<dbReference type="Proteomes" id="UP000824120">
    <property type="component" value="Chromosome 3"/>
</dbReference>
<organism evidence="1 2">
    <name type="scientific">Solanum commersonii</name>
    <name type="common">Commerson's wild potato</name>
    <name type="synonym">Commerson's nightshade</name>
    <dbReference type="NCBI Taxonomy" id="4109"/>
    <lineage>
        <taxon>Eukaryota</taxon>
        <taxon>Viridiplantae</taxon>
        <taxon>Streptophyta</taxon>
        <taxon>Embryophyta</taxon>
        <taxon>Tracheophyta</taxon>
        <taxon>Spermatophyta</taxon>
        <taxon>Magnoliopsida</taxon>
        <taxon>eudicotyledons</taxon>
        <taxon>Gunneridae</taxon>
        <taxon>Pentapetalae</taxon>
        <taxon>asterids</taxon>
        <taxon>lamiids</taxon>
        <taxon>Solanales</taxon>
        <taxon>Solanaceae</taxon>
        <taxon>Solanoideae</taxon>
        <taxon>Solaneae</taxon>
        <taxon>Solanum</taxon>
    </lineage>
</organism>
<dbReference type="AlphaFoldDB" id="A0A9J5ZT56"/>
<dbReference type="EMBL" id="JACXVP010000003">
    <property type="protein sequence ID" value="KAG5615210.1"/>
    <property type="molecule type" value="Genomic_DNA"/>
</dbReference>
<evidence type="ECO:0000313" key="2">
    <source>
        <dbReference type="Proteomes" id="UP000824120"/>
    </source>
</evidence>
<keyword evidence="2" id="KW-1185">Reference proteome</keyword>